<reference evidence="13" key="1">
    <citation type="submission" date="2022-11" db="UniProtKB">
        <authorList>
            <consortium name="WormBaseParasite"/>
        </authorList>
    </citation>
    <scope>IDENTIFICATION</scope>
</reference>
<evidence type="ECO:0000313" key="12">
    <source>
        <dbReference type="Proteomes" id="UP000887581"/>
    </source>
</evidence>
<dbReference type="PANTHER" id="PTHR46065:SF3">
    <property type="entry name" value="FI20425P1"/>
    <property type="match status" value="1"/>
</dbReference>
<evidence type="ECO:0000256" key="8">
    <source>
        <dbReference type="ARBA" id="ARBA00022989"/>
    </source>
</evidence>
<dbReference type="PROSITE" id="PS51292">
    <property type="entry name" value="ZF_RING_CH"/>
    <property type="match status" value="1"/>
</dbReference>
<dbReference type="PANTHER" id="PTHR46065">
    <property type="entry name" value="E3 UBIQUITIN-PROTEIN LIGASE MARCH 2/3 FAMILY MEMBER"/>
    <property type="match status" value="1"/>
</dbReference>
<feature type="domain" description="RING-CH-type" evidence="11">
    <location>
        <begin position="27"/>
        <end position="91"/>
    </location>
</feature>
<keyword evidence="8 10" id="KW-1133">Transmembrane helix</keyword>
<evidence type="ECO:0000256" key="4">
    <source>
        <dbReference type="ARBA" id="ARBA00022723"/>
    </source>
</evidence>
<dbReference type="WBParaSite" id="sdigi.contig284.g7046.t1">
    <property type="protein sequence ID" value="sdigi.contig284.g7046.t1"/>
    <property type="gene ID" value="sdigi.contig284.g7046"/>
</dbReference>
<keyword evidence="2" id="KW-0808">Transferase</keyword>
<keyword evidence="5" id="KW-0863">Zinc-finger</keyword>
<evidence type="ECO:0000256" key="1">
    <source>
        <dbReference type="ARBA" id="ARBA00004141"/>
    </source>
</evidence>
<evidence type="ECO:0000259" key="11">
    <source>
        <dbReference type="PROSITE" id="PS51292"/>
    </source>
</evidence>
<comment type="subcellular location">
    <subcellularLocation>
        <location evidence="1">Membrane</location>
        <topology evidence="1">Multi-pass membrane protein</topology>
    </subcellularLocation>
</comment>
<dbReference type="InterPro" id="IPR013083">
    <property type="entry name" value="Znf_RING/FYVE/PHD"/>
</dbReference>
<name>A0A915PVE3_9BILA</name>
<keyword evidence="12" id="KW-1185">Reference proteome</keyword>
<dbReference type="CDD" id="cd16495">
    <property type="entry name" value="RING_CH-C4HC3_MARCH"/>
    <property type="match status" value="1"/>
</dbReference>
<evidence type="ECO:0000313" key="13">
    <source>
        <dbReference type="WBParaSite" id="sdigi.contig284.g7046.t1"/>
    </source>
</evidence>
<protein>
    <submittedName>
        <fullName evidence="13">RING-CH-type domain-containing protein</fullName>
    </submittedName>
</protein>
<accession>A0A915PVE3</accession>
<keyword evidence="3 10" id="KW-0812">Transmembrane</keyword>
<dbReference type="GO" id="GO:0016020">
    <property type="term" value="C:membrane"/>
    <property type="evidence" value="ECO:0007669"/>
    <property type="project" value="UniProtKB-SubCell"/>
</dbReference>
<evidence type="ECO:0000256" key="10">
    <source>
        <dbReference type="SAM" id="Phobius"/>
    </source>
</evidence>
<evidence type="ECO:0000256" key="7">
    <source>
        <dbReference type="ARBA" id="ARBA00022833"/>
    </source>
</evidence>
<sequence length="172" mass="20278">MHLESIEDYKREICESFLDESNGADGHSRAHVKICRFCYVEGSGDIEWLRPCKCSGSMLWVHKQCFNSWLRKASGKNRMQCQICKYKKVLLFKPWKEWCFPDLHLSVIDLLELLLDAFILYRMKFIHTVNRPTSVVVRILRTSYIFHRFGFYVRAFSTVASSFFSFVIIDAV</sequence>
<dbReference type="SUPFAM" id="SSF57850">
    <property type="entry name" value="RING/U-box"/>
    <property type="match status" value="1"/>
</dbReference>
<keyword evidence="6" id="KW-0833">Ubl conjugation pathway</keyword>
<keyword evidence="4" id="KW-0479">Metal-binding</keyword>
<evidence type="ECO:0000256" key="9">
    <source>
        <dbReference type="ARBA" id="ARBA00023136"/>
    </source>
</evidence>
<dbReference type="SMART" id="SM00744">
    <property type="entry name" value="RINGv"/>
    <property type="match status" value="1"/>
</dbReference>
<keyword evidence="9 10" id="KW-0472">Membrane</keyword>
<dbReference type="Pfam" id="PF12906">
    <property type="entry name" value="RINGv"/>
    <property type="match status" value="1"/>
</dbReference>
<evidence type="ECO:0000256" key="6">
    <source>
        <dbReference type="ARBA" id="ARBA00022786"/>
    </source>
</evidence>
<organism evidence="12 13">
    <name type="scientific">Setaria digitata</name>
    <dbReference type="NCBI Taxonomy" id="48799"/>
    <lineage>
        <taxon>Eukaryota</taxon>
        <taxon>Metazoa</taxon>
        <taxon>Ecdysozoa</taxon>
        <taxon>Nematoda</taxon>
        <taxon>Chromadorea</taxon>
        <taxon>Rhabditida</taxon>
        <taxon>Spirurina</taxon>
        <taxon>Spiruromorpha</taxon>
        <taxon>Filarioidea</taxon>
        <taxon>Setariidae</taxon>
        <taxon>Setaria</taxon>
    </lineage>
</organism>
<dbReference type="GO" id="GO:0008270">
    <property type="term" value="F:zinc ion binding"/>
    <property type="evidence" value="ECO:0007669"/>
    <property type="project" value="UniProtKB-KW"/>
</dbReference>
<dbReference type="Proteomes" id="UP000887581">
    <property type="component" value="Unplaced"/>
</dbReference>
<feature type="transmembrane region" description="Helical" evidence="10">
    <location>
        <begin position="151"/>
        <end position="169"/>
    </location>
</feature>
<dbReference type="GO" id="GO:0016740">
    <property type="term" value="F:transferase activity"/>
    <property type="evidence" value="ECO:0007669"/>
    <property type="project" value="UniProtKB-KW"/>
</dbReference>
<dbReference type="AlphaFoldDB" id="A0A915PVE3"/>
<evidence type="ECO:0000256" key="3">
    <source>
        <dbReference type="ARBA" id="ARBA00022692"/>
    </source>
</evidence>
<keyword evidence="7" id="KW-0862">Zinc</keyword>
<proteinExistence type="predicted"/>
<dbReference type="InterPro" id="IPR011016">
    <property type="entry name" value="Znf_RING-CH"/>
</dbReference>
<evidence type="ECO:0000256" key="5">
    <source>
        <dbReference type="ARBA" id="ARBA00022771"/>
    </source>
</evidence>
<dbReference type="Gene3D" id="3.30.40.10">
    <property type="entry name" value="Zinc/RING finger domain, C3HC4 (zinc finger)"/>
    <property type="match status" value="1"/>
</dbReference>
<evidence type="ECO:0000256" key="2">
    <source>
        <dbReference type="ARBA" id="ARBA00022679"/>
    </source>
</evidence>